<dbReference type="Pfam" id="PF00196">
    <property type="entry name" value="GerE"/>
    <property type="match status" value="1"/>
</dbReference>
<dbReference type="SUPFAM" id="SSF46894">
    <property type="entry name" value="C-terminal effector domain of the bipartite response regulators"/>
    <property type="match status" value="1"/>
</dbReference>
<dbReference type="PANTHER" id="PTHR44688:SF16">
    <property type="entry name" value="DNA-BINDING TRANSCRIPTIONAL ACTIVATOR DEVR_DOSR"/>
    <property type="match status" value="1"/>
</dbReference>
<dbReference type="SMART" id="SM00421">
    <property type="entry name" value="HTH_LUXR"/>
    <property type="match status" value="1"/>
</dbReference>
<dbReference type="InterPro" id="IPR036388">
    <property type="entry name" value="WH-like_DNA-bd_sf"/>
</dbReference>
<protein>
    <submittedName>
        <fullName evidence="5">DNA-binding response regulator, NarL/FixJ family, contains REC and HTH domains</fullName>
    </submittedName>
</protein>
<feature type="domain" description="HTH luxR-type" evidence="4">
    <location>
        <begin position="129"/>
        <end position="194"/>
    </location>
</feature>
<evidence type="ECO:0000313" key="5">
    <source>
        <dbReference type="EMBL" id="SFO59027.1"/>
    </source>
</evidence>
<evidence type="ECO:0000256" key="2">
    <source>
        <dbReference type="ARBA" id="ARBA00023125"/>
    </source>
</evidence>
<evidence type="ECO:0000256" key="3">
    <source>
        <dbReference type="ARBA" id="ARBA00023163"/>
    </source>
</evidence>
<evidence type="ECO:0000256" key="1">
    <source>
        <dbReference type="ARBA" id="ARBA00023015"/>
    </source>
</evidence>
<dbReference type="GO" id="GO:0006355">
    <property type="term" value="P:regulation of DNA-templated transcription"/>
    <property type="evidence" value="ECO:0007669"/>
    <property type="project" value="InterPro"/>
</dbReference>
<sequence>MIRVELFDNMPIYANGLSVLLGQNGITVTGIHSDLQSVGSWLRADVLVMALPLAHEALTDSAFSLGAPPLLLVTDDALAVRSTPLAAYACGCVNREADGTSFVSAVRGAARGARFWEGAEVTEPAAPEPAQRLGSLSSREHQVLKLIARGFTHNQVATRLGISRHTVDTYVKRIRSKWALGNKADLTRAAMLALRS</sequence>
<dbReference type="InParanoid" id="A0A1I5IEM6"/>
<proteinExistence type="predicted"/>
<dbReference type="PANTHER" id="PTHR44688">
    <property type="entry name" value="DNA-BINDING TRANSCRIPTIONAL ACTIVATOR DEVR_DOSR"/>
    <property type="match status" value="1"/>
</dbReference>
<dbReference type="PRINTS" id="PR00038">
    <property type="entry name" value="HTHLUXR"/>
</dbReference>
<gene>
    <name evidence="5" type="ORF">SAMN04489713_107295</name>
</gene>
<dbReference type="EMBL" id="FOVH01000007">
    <property type="protein sequence ID" value="SFO59027.1"/>
    <property type="molecule type" value="Genomic_DNA"/>
</dbReference>
<dbReference type="InterPro" id="IPR000792">
    <property type="entry name" value="Tscrpt_reg_LuxR_C"/>
</dbReference>
<dbReference type="GO" id="GO:0003677">
    <property type="term" value="F:DNA binding"/>
    <property type="evidence" value="ECO:0007669"/>
    <property type="project" value="UniProtKB-KW"/>
</dbReference>
<keyword evidence="3" id="KW-0804">Transcription</keyword>
<reference evidence="5 6" key="1">
    <citation type="submission" date="2016-10" db="EMBL/GenBank/DDBJ databases">
        <authorList>
            <person name="de Groot N.N."/>
        </authorList>
    </citation>
    <scope>NUCLEOTIDE SEQUENCE [LARGE SCALE GENOMIC DNA]</scope>
    <source>
        <strain evidence="5 6">DSM 43067</strain>
    </source>
</reference>
<name>A0A1I5IEM6_9ACTN</name>
<evidence type="ECO:0000259" key="4">
    <source>
        <dbReference type="PROSITE" id="PS50043"/>
    </source>
</evidence>
<accession>A0A1I5IEM6</accession>
<dbReference type="InterPro" id="IPR016032">
    <property type="entry name" value="Sig_transdc_resp-reg_C-effctor"/>
</dbReference>
<evidence type="ECO:0000313" key="6">
    <source>
        <dbReference type="Proteomes" id="UP000183413"/>
    </source>
</evidence>
<dbReference type="AlphaFoldDB" id="A0A1I5IEM6"/>
<dbReference type="PROSITE" id="PS50043">
    <property type="entry name" value="HTH_LUXR_2"/>
    <property type="match status" value="1"/>
</dbReference>
<keyword evidence="1" id="KW-0805">Transcription regulation</keyword>
<dbReference type="STRING" id="1993.SAMN04489713_107295"/>
<keyword evidence="2 5" id="KW-0238">DNA-binding</keyword>
<organism evidence="5 6">
    <name type="scientific">Actinomadura madurae</name>
    <dbReference type="NCBI Taxonomy" id="1993"/>
    <lineage>
        <taxon>Bacteria</taxon>
        <taxon>Bacillati</taxon>
        <taxon>Actinomycetota</taxon>
        <taxon>Actinomycetes</taxon>
        <taxon>Streptosporangiales</taxon>
        <taxon>Thermomonosporaceae</taxon>
        <taxon>Actinomadura</taxon>
    </lineage>
</organism>
<keyword evidence="6" id="KW-1185">Reference proteome</keyword>
<dbReference type="Gene3D" id="1.10.10.10">
    <property type="entry name" value="Winged helix-like DNA-binding domain superfamily/Winged helix DNA-binding domain"/>
    <property type="match status" value="1"/>
</dbReference>
<dbReference type="CDD" id="cd06170">
    <property type="entry name" value="LuxR_C_like"/>
    <property type="match status" value="1"/>
</dbReference>
<dbReference type="Proteomes" id="UP000183413">
    <property type="component" value="Unassembled WGS sequence"/>
</dbReference>
<dbReference type="eggNOG" id="COG2197">
    <property type="taxonomic scope" value="Bacteria"/>
</dbReference>